<keyword evidence="2" id="KW-1185">Reference proteome</keyword>
<comment type="caution">
    <text evidence="1">The sequence shown here is derived from an EMBL/GenBank/DDBJ whole genome shotgun (WGS) entry which is preliminary data.</text>
</comment>
<reference evidence="1 2" key="1">
    <citation type="submission" date="2019-11" db="EMBL/GenBank/DDBJ databases">
        <title>Escherichia alba sp. nov. isolated from the gut of plastic-eating superworms Zophobas atratus.</title>
        <authorList>
            <person name="Yang Y."/>
        </authorList>
    </citation>
    <scope>NUCLEOTIDE SEQUENCE [LARGE SCALE GENOMIC DNA]</scope>
    <source>
        <strain evidence="2">BIT-B35</strain>
    </source>
</reference>
<protein>
    <submittedName>
        <fullName evidence="1">Membrane protein insertion efficiency factor YidD</fullName>
    </submittedName>
</protein>
<name>A0A6L6IM96_9ENTR</name>
<dbReference type="PANTHER" id="PTHR33383">
    <property type="entry name" value="MEMBRANE PROTEIN INSERTION EFFICIENCY FACTOR-RELATED"/>
    <property type="match status" value="1"/>
</dbReference>
<dbReference type="SMART" id="SM01234">
    <property type="entry name" value="Haemolytic"/>
    <property type="match status" value="1"/>
</dbReference>
<dbReference type="Proteomes" id="UP000477739">
    <property type="component" value="Unassembled WGS sequence"/>
</dbReference>
<gene>
    <name evidence="1" type="primary">yidD</name>
    <name evidence="1" type="ORF">GJV78_12120</name>
</gene>
<evidence type="ECO:0000313" key="2">
    <source>
        <dbReference type="Proteomes" id="UP000477739"/>
    </source>
</evidence>
<dbReference type="EMBL" id="WMJZ01000015">
    <property type="protein sequence ID" value="MTH46987.1"/>
    <property type="molecule type" value="Genomic_DNA"/>
</dbReference>
<dbReference type="AlphaFoldDB" id="A0A6L6IM96"/>
<organism evidence="1 2">
    <name type="scientific">Intestinirhabdus alba</name>
    <dbReference type="NCBI Taxonomy" id="2899544"/>
    <lineage>
        <taxon>Bacteria</taxon>
        <taxon>Pseudomonadati</taxon>
        <taxon>Pseudomonadota</taxon>
        <taxon>Gammaproteobacteria</taxon>
        <taxon>Enterobacterales</taxon>
        <taxon>Enterobacteriaceae</taxon>
        <taxon>Intestinirhabdus</taxon>
    </lineage>
</organism>
<dbReference type="NCBIfam" id="TIGR00278">
    <property type="entry name" value="membrane protein insertion efficiency factor YidD"/>
    <property type="match status" value="1"/>
</dbReference>
<evidence type="ECO:0000313" key="1">
    <source>
        <dbReference type="EMBL" id="MTH46987.1"/>
    </source>
</evidence>
<dbReference type="PANTHER" id="PTHR33383:SF1">
    <property type="entry name" value="MEMBRANE PROTEIN INSERTION EFFICIENCY FACTOR-RELATED"/>
    <property type="match status" value="1"/>
</dbReference>
<dbReference type="Pfam" id="PF01809">
    <property type="entry name" value="YidD"/>
    <property type="match status" value="1"/>
</dbReference>
<dbReference type="OrthoDB" id="9801753at2"/>
<proteinExistence type="predicted"/>
<dbReference type="InterPro" id="IPR002696">
    <property type="entry name" value="Membr_insert_effic_factor_YidD"/>
</dbReference>
<sequence>MAWLSIRAIFLYRTFAPDSVRQRCRYAPSCSAYAISCLRRYGFVRGWRLALSRIRRCRPPYGGRDLPPTS</sequence>
<accession>A0A6L6IM96</accession>